<dbReference type="GO" id="GO:0003677">
    <property type="term" value="F:DNA binding"/>
    <property type="evidence" value="ECO:0007669"/>
    <property type="project" value="UniProtKB-KW"/>
</dbReference>
<dbReference type="Pfam" id="PF00392">
    <property type="entry name" value="GntR"/>
    <property type="match status" value="1"/>
</dbReference>
<keyword evidence="2" id="KW-0238">DNA-binding</keyword>
<dbReference type="Gene3D" id="1.20.120.530">
    <property type="entry name" value="GntR ligand-binding domain-like"/>
    <property type="match status" value="1"/>
</dbReference>
<name>A0A9D2LG63_9MICO</name>
<organism evidence="5 6">
    <name type="scientific">Candidatus Brachybacterium merdavium</name>
    <dbReference type="NCBI Taxonomy" id="2838513"/>
    <lineage>
        <taxon>Bacteria</taxon>
        <taxon>Bacillati</taxon>
        <taxon>Actinomycetota</taxon>
        <taxon>Actinomycetes</taxon>
        <taxon>Micrococcales</taxon>
        <taxon>Dermabacteraceae</taxon>
        <taxon>Brachybacterium</taxon>
    </lineage>
</organism>
<evidence type="ECO:0000256" key="2">
    <source>
        <dbReference type="ARBA" id="ARBA00023125"/>
    </source>
</evidence>
<dbReference type="SUPFAM" id="SSF48008">
    <property type="entry name" value="GntR ligand-binding domain-like"/>
    <property type="match status" value="1"/>
</dbReference>
<evidence type="ECO:0000259" key="4">
    <source>
        <dbReference type="PROSITE" id="PS50949"/>
    </source>
</evidence>
<dbReference type="SUPFAM" id="SSF46785">
    <property type="entry name" value="Winged helix' DNA-binding domain"/>
    <property type="match status" value="1"/>
</dbReference>
<dbReference type="AlphaFoldDB" id="A0A9D2LG63"/>
<evidence type="ECO:0000313" key="5">
    <source>
        <dbReference type="EMBL" id="HJB11981.1"/>
    </source>
</evidence>
<evidence type="ECO:0000256" key="3">
    <source>
        <dbReference type="ARBA" id="ARBA00023163"/>
    </source>
</evidence>
<evidence type="ECO:0000256" key="1">
    <source>
        <dbReference type="ARBA" id="ARBA00023015"/>
    </source>
</evidence>
<keyword evidence="1" id="KW-0805">Transcription regulation</keyword>
<dbReference type="GO" id="GO:0003700">
    <property type="term" value="F:DNA-binding transcription factor activity"/>
    <property type="evidence" value="ECO:0007669"/>
    <property type="project" value="InterPro"/>
</dbReference>
<dbReference type="PANTHER" id="PTHR43537:SF49">
    <property type="entry name" value="TRANSCRIPTIONAL REGULATORY PROTEIN"/>
    <property type="match status" value="1"/>
</dbReference>
<dbReference type="InterPro" id="IPR000524">
    <property type="entry name" value="Tscrpt_reg_HTH_GntR"/>
</dbReference>
<dbReference type="EMBL" id="DWZH01000135">
    <property type="protein sequence ID" value="HJB11981.1"/>
    <property type="molecule type" value="Genomic_DNA"/>
</dbReference>
<dbReference type="SMART" id="SM00895">
    <property type="entry name" value="FCD"/>
    <property type="match status" value="1"/>
</dbReference>
<dbReference type="PANTHER" id="PTHR43537">
    <property type="entry name" value="TRANSCRIPTIONAL REGULATOR, GNTR FAMILY"/>
    <property type="match status" value="1"/>
</dbReference>
<feature type="domain" description="HTH gntR-type" evidence="4">
    <location>
        <begin position="1"/>
        <end position="68"/>
    </location>
</feature>
<accession>A0A9D2LG63</accession>
<keyword evidence="3" id="KW-0804">Transcription</keyword>
<comment type="caution">
    <text evidence="5">The sequence shown here is derived from an EMBL/GenBank/DDBJ whole genome shotgun (WGS) entry which is preliminary data.</text>
</comment>
<dbReference type="Pfam" id="PF07729">
    <property type="entry name" value="FCD"/>
    <property type="match status" value="1"/>
</dbReference>
<dbReference type="PROSITE" id="PS50949">
    <property type="entry name" value="HTH_GNTR"/>
    <property type="match status" value="1"/>
</dbReference>
<reference evidence="5" key="2">
    <citation type="submission" date="2021-04" db="EMBL/GenBank/DDBJ databases">
        <authorList>
            <person name="Gilroy R."/>
        </authorList>
    </citation>
    <scope>NUCLEOTIDE SEQUENCE</scope>
    <source>
        <strain evidence="5">ChiHjej13B12-24818</strain>
    </source>
</reference>
<dbReference type="InterPro" id="IPR008920">
    <property type="entry name" value="TF_FadR/GntR_C"/>
</dbReference>
<gene>
    <name evidence="5" type="ORF">H9786_15900</name>
</gene>
<dbReference type="InterPro" id="IPR011711">
    <property type="entry name" value="GntR_C"/>
</dbReference>
<dbReference type="InterPro" id="IPR036390">
    <property type="entry name" value="WH_DNA-bd_sf"/>
</dbReference>
<dbReference type="CDD" id="cd07377">
    <property type="entry name" value="WHTH_GntR"/>
    <property type="match status" value="1"/>
</dbReference>
<evidence type="ECO:0000313" key="6">
    <source>
        <dbReference type="Proteomes" id="UP000823823"/>
    </source>
</evidence>
<dbReference type="Gene3D" id="1.10.10.10">
    <property type="entry name" value="Winged helix-like DNA-binding domain superfamily/Winged helix DNA-binding domain"/>
    <property type="match status" value="1"/>
</dbReference>
<dbReference type="InterPro" id="IPR036388">
    <property type="entry name" value="WH-like_DNA-bd_sf"/>
</dbReference>
<proteinExistence type="predicted"/>
<reference evidence="5" key="1">
    <citation type="journal article" date="2021" name="PeerJ">
        <title>Extensive microbial diversity within the chicken gut microbiome revealed by metagenomics and culture.</title>
        <authorList>
            <person name="Gilroy R."/>
            <person name="Ravi A."/>
            <person name="Getino M."/>
            <person name="Pursley I."/>
            <person name="Horton D.L."/>
            <person name="Alikhan N.F."/>
            <person name="Baker D."/>
            <person name="Gharbi K."/>
            <person name="Hall N."/>
            <person name="Watson M."/>
            <person name="Adriaenssens E.M."/>
            <person name="Foster-Nyarko E."/>
            <person name="Jarju S."/>
            <person name="Secka A."/>
            <person name="Antonio M."/>
            <person name="Oren A."/>
            <person name="Chaudhuri R.R."/>
            <person name="La Ragione R."/>
            <person name="Hildebrand F."/>
            <person name="Pallen M.J."/>
        </authorList>
    </citation>
    <scope>NUCLEOTIDE SEQUENCE</scope>
    <source>
        <strain evidence="5">ChiHjej13B12-24818</strain>
    </source>
</reference>
<sequence length="234" mass="24580">MRASDRAYLTLREEIIEGALAPGSVLGEVEQSARLGLSRTPLREALGRLVADGLAEQSPRRGIVVTAVSLSEASDLFEVRSALEVLAARRAAENVAHQPASTGHSPRELLADLAVRFETATVDLAAGADPTAYYALTEELDAAIDSAAGNRHLADALRDVRVHLGRLRRLSRDSPGRLADSAREHAAIARAVATGNPQLAAATTTVHLQQALTHLLTGAPAATDATPSPQETTP</sequence>
<dbReference type="SMART" id="SM00345">
    <property type="entry name" value="HTH_GNTR"/>
    <property type="match status" value="1"/>
</dbReference>
<dbReference type="Proteomes" id="UP000823823">
    <property type="component" value="Unassembled WGS sequence"/>
</dbReference>
<protein>
    <submittedName>
        <fullName evidence="5">GntR family transcriptional regulator</fullName>
    </submittedName>
</protein>